<keyword evidence="1" id="KW-0812">Transmembrane</keyword>
<evidence type="ECO:0000313" key="2">
    <source>
        <dbReference type="EMBL" id="CAG6654143.1"/>
    </source>
</evidence>
<proteinExistence type="predicted"/>
<dbReference type="EMBL" id="HBUF01176716">
    <property type="protein sequence ID" value="CAG6654143.1"/>
    <property type="molecule type" value="Transcribed_RNA"/>
</dbReference>
<dbReference type="AlphaFoldDB" id="A0A8D8RMG1"/>
<accession>A0A8D8RMG1</accession>
<feature type="transmembrane region" description="Helical" evidence="1">
    <location>
        <begin position="12"/>
        <end position="35"/>
    </location>
</feature>
<evidence type="ECO:0000256" key="1">
    <source>
        <dbReference type="SAM" id="Phobius"/>
    </source>
</evidence>
<organism evidence="2">
    <name type="scientific">Cacopsylla melanoneura</name>
    <dbReference type="NCBI Taxonomy" id="428564"/>
    <lineage>
        <taxon>Eukaryota</taxon>
        <taxon>Metazoa</taxon>
        <taxon>Ecdysozoa</taxon>
        <taxon>Arthropoda</taxon>
        <taxon>Hexapoda</taxon>
        <taxon>Insecta</taxon>
        <taxon>Pterygota</taxon>
        <taxon>Neoptera</taxon>
        <taxon>Paraneoptera</taxon>
        <taxon>Hemiptera</taxon>
        <taxon>Sternorrhyncha</taxon>
        <taxon>Psylloidea</taxon>
        <taxon>Psyllidae</taxon>
        <taxon>Psyllinae</taxon>
        <taxon>Cacopsylla</taxon>
    </lineage>
</organism>
<feature type="transmembrane region" description="Helical" evidence="1">
    <location>
        <begin position="90"/>
        <end position="110"/>
    </location>
</feature>
<sequence>MTFLLLSKSALFFLHLFYFIYLFFSFFFFNIFYILRFEPFIISWLNMKCNCCYLAMNITPFTYCTVVILDFFYNCAFIFFLVQKISNPHYYIRFFIFKLICFIFSCNFYLSF</sequence>
<keyword evidence="1" id="KW-1133">Transmembrane helix</keyword>
<protein>
    <submittedName>
        <fullName evidence="2">Uncharacterized protein</fullName>
    </submittedName>
</protein>
<reference evidence="2" key="1">
    <citation type="submission" date="2021-05" db="EMBL/GenBank/DDBJ databases">
        <authorList>
            <person name="Alioto T."/>
            <person name="Alioto T."/>
            <person name="Gomez Garrido J."/>
        </authorList>
    </citation>
    <scope>NUCLEOTIDE SEQUENCE</scope>
</reference>
<feature type="transmembrane region" description="Helical" evidence="1">
    <location>
        <begin position="60"/>
        <end position="83"/>
    </location>
</feature>
<name>A0A8D8RMG1_9HEMI</name>
<keyword evidence="1" id="KW-0472">Membrane</keyword>